<evidence type="ECO:0000256" key="1">
    <source>
        <dbReference type="SAM" id="MobiDB-lite"/>
    </source>
</evidence>
<evidence type="ECO:0000256" key="2">
    <source>
        <dbReference type="SAM" id="SignalP"/>
    </source>
</evidence>
<feature type="signal peptide" evidence="2">
    <location>
        <begin position="1"/>
        <end position="20"/>
    </location>
</feature>
<dbReference type="STRING" id="633697.EubceDRAFT1_1913"/>
<dbReference type="eggNOG" id="ENOG5033BEA">
    <property type="taxonomic scope" value="Bacteria"/>
</dbReference>
<proteinExistence type="predicted"/>
<reference evidence="3 4" key="1">
    <citation type="submission" date="2010-08" db="EMBL/GenBank/DDBJ databases">
        <authorList>
            <consortium name="US DOE Joint Genome Institute (JGI-PGF)"/>
            <person name="Lucas S."/>
            <person name="Copeland A."/>
            <person name="Lapidus A."/>
            <person name="Cheng J.-F."/>
            <person name="Bruce D."/>
            <person name="Goodwin L."/>
            <person name="Pitluck S."/>
            <person name="Land M.L."/>
            <person name="Hauser L."/>
            <person name="Chang Y.-J."/>
            <person name="Anderson I.J."/>
            <person name="Johnson E."/>
            <person name="Mulhopadhyay B."/>
            <person name="Kyrpides N."/>
            <person name="Woyke T.J."/>
        </authorList>
    </citation>
    <scope>NUCLEOTIDE SEQUENCE [LARGE SCALE GENOMIC DNA]</scope>
    <source>
        <strain evidence="3 4">6</strain>
    </source>
</reference>
<gene>
    <name evidence="3" type="ORF">EubceDRAFT1_1913</name>
</gene>
<dbReference type="AlphaFoldDB" id="I5AV64"/>
<dbReference type="PROSITE" id="PS51257">
    <property type="entry name" value="PROKAR_LIPOPROTEIN"/>
    <property type="match status" value="1"/>
</dbReference>
<feature type="chain" id="PRO_5039680135" description="Lipoprotein" evidence="2">
    <location>
        <begin position="21"/>
        <end position="223"/>
    </location>
</feature>
<dbReference type="EMBL" id="CM001487">
    <property type="protein sequence ID" value="EIM57687.1"/>
    <property type="molecule type" value="Genomic_DNA"/>
</dbReference>
<dbReference type="Proteomes" id="UP000005753">
    <property type="component" value="Chromosome"/>
</dbReference>
<feature type="compositionally biased region" description="Polar residues" evidence="1">
    <location>
        <begin position="73"/>
        <end position="97"/>
    </location>
</feature>
<keyword evidence="2" id="KW-0732">Signal</keyword>
<sequence>MKKKVVCVLLAGILTVGVTACSWSKDAVKMHAGSSSSSVTASSDQAAVKESSSDESVSSVSVNSTSESLEMAGTNSESSERTASVSEQNELNLSGDSEGSETEKLGDAFEKCVGWGGSAGSALKSAAAAVGLVEWAADNDGSGEEIADAVKTAWEKLDDEQKENFRENWRGISTNANLMFSDFASVKDVFSDSGVLDRASEAVEKHDAQQKWEVLRQKIVDVM</sequence>
<evidence type="ECO:0000313" key="4">
    <source>
        <dbReference type="Proteomes" id="UP000005753"/>
    </source>
</evidence>
<feature type="compositionally biased region" description="Low complexity" evidence="1">
    <location>
        <begin position="33"/>
        <end position="70"/>
    </location>
</feature>
<protein>
    <recommendedName>
        <fullName evidence="5">Lipoprotein</fullName>
    </recommendedName>
</protein>
<accession>I5AV64</accession>
<dbReference type="HOGENOM" id="CLU_1238666_0_0_9"/>
<evidence type="ECO:0008006" key="5">
    <source>
        <dbReference type="Google" id="ProtNLM"/>
    </source>
</evidence>
<keyword evidence="4" id="KW-1185">Reference proteome</keyword>
<feature type="region of interest" description="Disordered" evidence="1">
    <location>
        <begin position="33"/>
        <end position="102"/>
    </location>
</feature>
<organism evidence="3 4">
    <name type="scientific">Eubacterium cellulosolvens (strain ATCC 43171 / JCM 9499 / 6)</name>
    <name type="common">Cillobacterium cellulosolvens</name>
    <dbReference type="NCBI Taxonomy" id="633697"/>
    <lineage>
        <taxon>Bacteria</taxon>
        <taxon>Bacillati</taxon>
        <taxon>Bacillota</taxon>
        <taxon>Clostridia</taxon>
        <taxon>Eubacteriales</taxon>
        <taxon>Eubacteriaceae</taxon>
        <taxon>Eubacterium</taxon>
    </lineage>
</organism>
<name>I5AV64_EUBC6</name>
<evidence type="ECO:0000313" key="3">
    <source>
        <dbReference type="EMBL" id="EIM57687.1"/>
    </source>
</evidence>
<reference evidence="3 4" key="2">
    <citation type="submission" date="2012-02" db="EMBL/GenBank/DDBJ databases">
        <title>Improved High-Quality Draft sequence of Eubacterium cellulosolvens 6.</title>
        <authorList>
            <consortium name="US DOE Joint Genome Institute"/>
            <person name="Lucas S."/>
            <person name="Han J."/>
            <person name="Lapidus A."/>
            <person name="Cheng J.-F."/>
            <person name="Goodwin L."/>
            <person name="Pitluck S."/>
            <person name="Peters L."/>
            <person name="Mikhailova N."/>
            <person name="Gu W."/>
            <person name="Detter J.C."/>
            <person name="Han C."/>
            <person name="Tapia R."/>
            <person name="Land M."/>
            <person name="Hauser L."/>
            <person name="Kyrpides N."/>
            <person name="Ivanova N."/>
            <person name="Pagani I."/>
            <person name="Johnson E."/>
            <person name="Mukhopadhyay B."/>
            <person name="Anderson I."/>
            <person name="Woyke T."/>
        </authorList>
    </citation>
    <scope>NUCLEOTIDE SEQUENCE [LARGE SCALE GENOMIC DNA]</scope>
    <source>
        <strain evidence="3 4">6</strain>
    </source>
</reference>